<reference evidence="2 3" key="1">
    <citation type="journal article" date="2014" name="Genome Announc.">
        <title>Genome Sequence of Afipia felis Strain 76713, Isolated in Hospital Water Using an Amoeba Co-Culture Procedure.</title>
        <authorList>
            <person name="Benamar S."/>
            <person name="La Scola B."/>
            <person name="Croce O."/>
        </authorList>
    </citation>
    <scope>NUCLEOTIDE SEQUENCE [LARGE SCALE GENOMIC DNA]</scope>
    <source>
        <strain evidence="2 3">76713</strain>
    </source>
</reference>
<feature type="region of interest" description="Disordered" evidence="1">
    <location>
        <begin position="42"/>
        <end position="90"/>
    </location>
</feature>
<proteinExistence type="predicted"/>
<sequence>MTNAASPIASGANALPPRCHAQTMAIVTRATIPAIIRHCAAPTRSPRFHASNGPNGTASKSGRNSGAKVRLKNGAPTEIFSPVTTSSASG</sequence>
<protein>
    <submittedName>
        <fullName evidence="2">Uncharacterized protein</fullName>
    </submittedName>
</protein>
<organism evidence="2 3">
    <name type="scientific">Afipia felis</name>
    <name type="common">Cat scratch disease bacillus</name>
    <dbReference type="NCBI Taxonomy" id="1035"/>
    <lineage>
        <taxon>Bacteria</taxon>
        <taxon>Pseudomonadati</taxon>
        <taxon>Pseudomonadota</taxon>
        <taxon>Alphaproteobacteria</taxon>
        <taxon>Hyphomicrobiales</taxon>
        <taxon>Nitrobacteraceae</taxon>
        <taxon>Afipia</taxon>
    </lineage>
</organism>
<dbReference type="AlphaFoldDB" id="A0A090MQE7"/>
<gene>
    <name evidence="2" type="ORF">BN961_01862</name>
</gene>
<keyword evidence="3" id="KW-1185">Reference proteome</keyword>
<dbReference type="Proteomes" id="UP000035762">
    <property type="component" value="Unassembled WGS sequence"/>
</dbReference>
<evidence type="ECO:0000313" key="3">
    <source>
        <dbReference type="Proteomes" id="UP000035762"/>
    </source>
</evidence>
<name>A0A090MQE7_AFIFE</name>
<comment type="caution">
    <text evidence="2">The sequence shown here is derived from an EMBL/GenBank/DDBJ whole genome shotgun (WGS) entry which is preliminary data.</text>
</comment>
<accession>A0A090MQE7</accession>
<dbReference type="STRING" id="1035.BN961_01862"/>
<feature type="compositionally biased region" description="Polar residues" evidence="1">
    <location>
        <begin position="52"/>
        <end position="64"/>
    </location>
</feature>
<dbReference type="EMBL" id="CCAZ020000001">
    <property type="protein sequence ID" value="CEG08447.1"/>
    <property type="molecule type" value="Genomic_DNA"/>
</dbReference>
<evidence type="ECO:0000256" key="1">
    <source>
        <dbReference type="SAM" id="MobiDB-lite"/>
    </source>
</evidence>
<evidence type="ECO:0000313" key="2">
    <source>
        <dbReference type="EMBL" id="CEG08447.1"/>
    </source>
</evidence>